<dbReference type="InterPro" id="IPR028098">
    <property type="entry name" value="Glyco_trans_4-like_N"/>
</dbReference>
<keyword evidence="3" id="KW-0808">Transferase</keyword>
<accession>A0A5C7JB42</accession>
<proteinExistence type="predicted"/>
<dbReference type="AlphaFoldDB" id="A0A5C7JB42"/>
<dbReference type="SUPFAM" id="SSF53756">
    <property type="entry name" value="UDP-Glycosyltransferase/glycogen phosphorylase"/>
    <property type="match status" value="1"/>
</dbReference>
<dbReference type="InterPro" id="IPR050194">
    <property type="entry name" value="Glycosyltransferase_grp1"/>
</dbReference>
<dbReference type="PANTHER" id="PTHR45947">
    <property type="entry name" value="SULFOQUINOVOSYL TRANSFERASE SQD2"/>
    <property type="match status" value="1"/>
</dbReference>
<name>A0A5C7JB42_9BACT</name>
<sequence>MKIAFVHDYLVQYGGAERVLEAFTEIWPYAPIFTLLHDRDAMRGKFANKHITTSFLQRWPLARHHHRLFPPLMPLAIEQFDFRDYDVVLSDSSSYAKSIVTSPKTLHISYVHTPMRYAWDDCQKYTEDFGFPHLIKKLVPFFMNPIRVWDKVSADRVDFYVANSEFVRKRIQKYYRKEAIVIQPPVDTERFFVAPPESRKKYFLMVGRLIAYKRHDLAIEAFNRLQLPLKIIGRGPEYTRLRRLAGPTIEFLDRVSDEDLPRYYAECQAFIFPQEEDFGIVAQEAFASGRPVIAYRGGDIVEHLKPGEMGEFFDEQTAESLMAAVEQFDPQRYDPMTIRRSVQGFDKEQFKGKIEHLVQKLLAEHLLSR</sequence>
<feature type="domain" description="Glycosyl transferase family 1" evidence="1">
    <location>
        <begin position="191"/>
        <end position="328"/>
    </location>
</feature>
<reference evidence="3 4" key="1">
    <citation type="submission" date="2018-09" db="EMBL/GenBank/DDBJ databases">
        <title>Metagenome Assembled Genomes from an Advanced Water Purification Facility.</title>
        <authorList>
            <person name="Stamps B.W."/>
            <person name="Spear J.R."/>
        </authorList>
    </citation>
    <scope>NUCLEOTIDE SEQUENCE [LARGE SCALE GENOMIC DNA]</scope>
    <source>
        <strain evidence="3">Bin_63_2</strain>
    </source>
</reference>
<dbReference type="Gene3D" id="3.40.50.2000">
    <property type="entry name" value="Glycogen Phosphorylase B"/>
    <property type="match status" value="2"/>
</dbReference>
<feature type="domain" description="Glycosyltransferase subfamily 4-like N-terminal" evidence="2">
    <location>
        <begin position="55"/>
        <end position="190"/>
    </location>
</feature>
<evidence type="ECO:0000313" key="3">
    <source>
        <dbReference type="EMBL" id="TXG78212.1"/>
    </source>
</evidence>
<protein>
    <submittedName>
        <fullName evidence="3">Glycosyltransferase family 4 protein</fullName>
    </submittedName>
</protein>
<dbReference type="EMBL" id="SSDS01000024">
    <property type="protein sequence ID" value="TXG78212.1"/>
    <property type="molecule type" value="Genomic_DNA"/>
</dbReference>
<dbReference type="GO" id="GO:0016757">
    <property type="term" value="F:glycosyltransferase activity"/>
    <property type="evidence" value="ECO:0007669"/>
    <property type="project" value="InterPro"/>
</dbReference>
<dbReference type="Pfam" id="PF00534">
    <property type="entry name" value="Glycos_transf_1"/>
    <property type="match status" value="1"/>
</dbReference>
<dbReference type="Proteomes" id="UP000321026">
    <property type="component" value="Unassembled WGS sequence"/>
</dbReference>
<dbReference type="InterPro" id="IPR001296">
    <property type="entry name" value="Glyco_trans_1"/>
</dbReference>
<dbReference type="PANTHER" id="PTHR45947:SF3">
    <property type="entry name" value="SULFOQUINOVOSYL TRANSFERASE SQD2"/>
    <property type="match status" value="1"/>
</dbReference>
<gene>
    <name evidence="3" type="ORF">E6Q11_01525</name>
</gene>
<evidence type="ECO:0000313" key="4">
    <source>
        <dbReference type="Proteomes" id="UP000321026"/>
    </source>
</evidence>
<organism evidence="3 4">
    <name type="scientific">Candidatus Dojkabacteria bacterium</name>
    <dbReference type="NCBI Taxonomy" id="2099670"/>
    <lineage>
        <taxon>Bacteria</taxon>
        <taxon>Candidatus Dojkabacteria</taxon>
    </lineage>
</organism>
<evidence type="ECO:0000259" key="2">
    <source>
        <dbReference type="Pfam" id="PF13439"/>
    </source>
</evidence>
<evidence type="ECO:0000259" key="1">
    <source>
        <dbReference type="Pfam" id="PF00534"/>
    </source>
</evidence>
<dbReference type="Pfam" id="PF13439">
    <property type="entry name" value="Glyco_transf_4"/>
    <property type="match status" value="1"/>
</dbReference>
<comment type="caution">
    <text evidence="3">The sequence shown here is derived from an EMBL/GenBank/DDBJ whole genome shotgun (WGS) entry which is preliminary data.</text>
</comment>